<keyword evidence="2" id="KW-1185">Reference proteome</keyword>
<evidence type="ECO:0000313" key="2">
    <source>
        <dbReference type="Proteomes" id="UP001055879"/>
    </source>
</evidence>
<sequence>MRKKVKKAPSLLVPSPTKPLSSLMENSPLENIYRETTGVSPNPKEVLTEEMHEHMGEKDATTFASTEEDSGNINKTSPMATLDEQSSKGPRCQETKGVEGAFTRQKTSTTKRSNDPPKVVNTPKGGEDRYDYNELMETMGNINLDVIKQGKNIEEMKLGENQEAEAEKESTSEMGFDFEGEKVTEIEPQAAETRLSVEELEVAETLVKAKNDTPKATQKAKGVVIK</sequence>
<accession>A0ACB8YJ70</accession>
<name>A0ACB8YJ70_ARCLA</name>
<gene>
    <name evidence="1" type="ORF">L6452_34359</name>
</gene>
<reference evidence="1 2" key="2">
    <citation type="journal article" date="2022" name="Mol. Ecol. Resour.">
        <title>The genomes of chicory, endive, great burdock and yacon provide insights into Asteraceae paleo-polyploidization history and plant inulin production.</title>
        <authorList>
            <person name="Fan W."/>
            <person name="Wang S."/>
            <person name="Wang H."/>
            <person name="Wang A."/>
            <person name="Jiang F."/>
            <person name="Liu H."/>
            <person name="Zhao H."/>
            <person name="Xu D."/>
            <person name="Zhang Y."/>
        </authorList>
    </citation>
    <scope>NUCLEOTIDE SEQUENCE [LARGE SCALE GENOMIC DNA]</scope>
    <source>
        <strain evidence="2">cv. Niubang</strain>
    </source>
</reference>
<dbReference type="Proteomes" id="UP001055879">
    <property type="component" value="Linkage Group LG12"/>
</dbReference>
<dbReference type="EMBL" id="CM042058">
    <property type="protein sequence ID" value="KAI3685125.1"/>
    <property type="molecule type" value="Genomic_DNA"/>
</dbReference>
<evidence type="ECO:0000313" key="1">
    <source>
        <dbReference type="EMBL" id="KAI3685125.1"/>
    </source>
</evidence>
<comment type="caution">
    <text evidence="1">The sequence shown here is derived from an EMBL/GenBank/DDBJ whole genome shotgun (WGS) entry which is preliminary data.</text>
</comment>
<protein>
    <submittedName>
        <fullName evidence="1">Uncharacterized protein</fullName>
    </submittedName>
</protein>
<organism evidence="1 2">
    <name type="scientific">Arctium lappa</name>
    <name type="common">Greater burdock</name>
    <name type="synonym">Lappa major</name>
    <dbReference type="NCBI Taxonomy" id="4217"/>
    <lineage>
        <taxon>Eukaryota</taxon>
        <taxon>Viridiplantae</taxon>
        <taxon>Streptophyta</taxon>
        <taxon>Embryophyta</taxon>
        <taxon>Tracheophyta</taxon>
        <taxon>Spermatophyta</taxon>
        <taxon>Magnoliopsida</taxon>
        <taxon>eudicotyledons</taxon>
        <taxon>Gunneridae</taxon>
        <taxon>Pentapetalae</taxon>
        <taxon>asterids</taxon>
        <taxon>campanulids</taxon>
        <taxon>Asterales</taxon>
        <taxon>Asteraceae</taxon>
        <taxon>Carduoideae</taxon>
        <taxon>Cardueae</taxon>
        <taxon>Arctiinae</taxon>
        <taxon>Arctium</taxon>
    </lineage>
</organism>
<reference evidence="2" key="1">
    <citation type="journal article" date="2022" name="Mol. Ecol. Resour.">
        <title>The genomes of chicory, endive, great burdock and yacon provide insights into Asteraceae palaeo-polyploidization history and plant inulin production.</title>
        <authorList>
            <person name="Fan W."/>
            <person name="Wang S."/>
            <person name="Wang H."/>
            <person name="Wang A."/>
            <person name="Jiang F."/>
            <person name="Liu H."/>
            <person name="Zhao H."/>
            <person name="Xu D."/>
            <person name="Zhang Y."/>
        </authorList>
    </citation>
    <scope>NUCLEOTIDE SEQUENCE [LARGE SCALE GENOMIC DNA]</scope>
    <source>
        <strain evidence="2">cv. Niubang</strain>
    </source>
</reference>
<proteinExistence type="predicted"/>